<feature type="domain" description="Transcriptional repressor PaaX-like C-terminal" evidence="2">
    <location>
        <begin position="173"/>
        <end position="258"/>
    </location>
</feature>
<dbReference type="PANTHER" id="PTHR30319">
    <property type="entry name" value="PHENYLACETIC ACID REGULATOR-RELATED TRANSCRIPTIONAL REPRESSOR"/>
    <property type="match status" value="1"/>
</dbReference>
<dbReference type="HOGENOM" id="CLU_067515_2_0_11"/>
<dbReference type="EMBL" id="JNFQ01000002">
    <property type="protein sequence ID" value="KFG72864.1"/>
    <property type="molecule type" value="Genomic_DNA"/>
</dbReference>
<dbReference type="Pfam" id="PF07848">
    <property type="entry name" value="PaaX"/>
    <property type="match status" value="1"/>
</dbReference>
<accession>A0A086MVE6</accession>
<feature type="domain" description="Transcriptional repressor PaaX-like N-terminal" evidence="1">
    <location>
        <begin position="3"/>
        <end position="70"/>
    </location>
</feature>
<organism evidence="4 5">
    <name type="scientific">Streptomyces mutabilis</name>
    <dbReference type="NCBI Taxonomy" id="67332"/>
    <lineage>
        <taxon>Bacteria</taxon>
        <taxon>Bacillati</taxon>
        <taxon>Actinomycetota</taxon>
        <taxon>Actinomycetes</taxon>
        <taxon>Kitasatosporales</taxon>
        <taxon>Streptomycetaceae</taxon>
        <taxon>Streptomyces</taxon>
    </lineage>
</organism>
<feature type="domain" description="Transcriptional repressor PaaX-like central Cas2-like" evidence="3">
    <location>
        <begin position="89"/>
        <end position="168"/>
    </location>
</feature>
<comment type="caution">
    <text evidence="4">The sequence shown here is derived from an EMBL/GenBank/DDBJ whole genome shotgun (WGS) entry which is preliminary data.</text>
</comment>
<dbReference type="InterPro" id="IPR048846">
    <property type="entry name" value="PaaX-like_central"/>
</dbReference>
<reference evidence="4 5" key="1">
    <citation type="submission" date="2014-05" db="EMBL/GenBank/DDBJ databases">
        <title>Complete genome sequence of the Streptomyces mutabilis TRM45540.</title>
        <authorList>
            <person name="Luo X."/>
            <person name="Zhang L."/>
        </authorList>
    </citation>
    <scope>NUCLEOTIDE SEQUENCE [LARGE SCALE GENOMIC DNA]</scope>
    <source>
        <strain evidence="4 5">TRM45540</strain>
    </source>
</reference>
<protein>
    <recommendedName>
        <fullName evidence="6">PaaX family transcriptional regulator</fullName>
    </recommendedName>
</protein>
<dbReference type="InterPro" id="IPR011991">
    <property type="entry name" value="ArsR-like_HTH"/>
</dbReference>
<dbReference type="PANTHER" id="PTHR30319:SF1">
    <property type="entry name" value="TRANSCRIPTIONAL REPRESSOR PAAX"/>
    <property type="match status" value="1"/>
</dbReference>
<keyword evidence="5" id="KW-1185">Reference proteome</keyword>
<evidence type="ECO:0008006" key="6">
    <source>
        <dbReference type="Google" id="ProtNLM"/>
    </source>
</evidence>
<gene>
    <name evidence="4" type="ORF">FM21_18515</name>
</gene>
<dbReference type="Pfam" id="PF20803">
    <property type="entry name" value="PaaX_M"/>
    <property type="match status" value="1"/>
</dbReference>
<dbReference type="InterPro" id="IPR036388">
    <property type="entry name" value="WH-like_DNA-bd_sf"/>
</dbReference>
<evidence type="ECO:0000313" key="4">
    <source>
        <dbReference type="EMBL" id="KFG72864.1"/>
    </source>
</evidence>
<dbReference type="Pfam" id="PF08223">
    <property type="entry name" value="PaaX_C"/>
    <property type="match status" value="1"/>
</dbReference>
<name>A0A086MVE6_9ACTN</name>
<evidence type="ECO:0000259" key="3">
    <source>
        <dbReference type="Pfam" id="PF20803"/>
    </source>
</evidence>
<evidence type="ECO:0000313" key="5">
    <source>
        <dbReference type="Proteomes" id="UP000029095"/>
    </source>
</evidence>
<dbReference type="InterPro" id="IPR036390">
    <property type="entry name" value="WH_DNA-bd_sf"/>
</dbReference>
<dbReference type="RefSeq" id="WP_043378086.1">
    <property type="nucleotide sequence ID" value="NZ_KN039947.1"/>
</dbReference>
<evidence type="ECO:0000259" key="2">
    <source>
        <dbReference type="Pfam" id="PF08223"/>
    </source>
</evidence>
<dbReference type="InterPro" id="IPR012906">
    <property type="entry name" value="PaaX-like_N"/>
</dbReference>
<evidence type="ECO:0000259" key="1">
    <source>
        <dbReference type="Pfam" id="PF07848"/>
    </source>
</evidence>
<dbReference type="STRING" id="1915400.FM21_18515"/>
<sequence length="276" mass="31483">MKPRELVFELFGDYLRYRGGEVRLRSLTALMDCFGVPSGTVRVVVARMRKEGWLESRKEGRETHYALTPEGWHSLDERRARIFDWHDGEWDGQWHMIMYSVPETARALREQLRQHLTWRGFGPASPSVWVSPHDGTDAVANAVHGNSAAVRLDVFHARTSGPEADLDLARRAWDLESLGSGYREFAGRWEPVRDRARQKVPEPSAALVQRVRMIHEFRPLAFRDPDLPVRLLPDAWPGTRARDVFLSLLDMLEEPSRTAADELVSAAADGHAPQTR</sequence>
<dbReference type="Gene3D" id="3.30.70.2650">
    <property type="match status" value="1"/>
</dbReference>
<dbReference type="CDD" id="cd00090">
    <property type="entry name" value="HTH_ARSR"/>
    <property type="match status" value="1"/>
</dbReference>
<dbReference type="InterPro" id="IPR011965">
    <property type="entry name" value="PaaX_trns_reg"/>
</dbReference>
<dbReference type="Gene3D" id="1.10.10.10">
    <property type="entry name" value="Winged helix-like DNA-binding domain superfamily/Winged helix DNA-binding domain"/>
    <property type="match status" value="1"/>
</dbReference>
<dbReference type="SUPFAM" id="SSF46785">
    <property type="entry name" value="Winged helix' DNA-binding domain"/>
    <property type="match status" value="1"/>
</dbReference>
<dbReference type="Gene3D" id="1.20.58.1460">
    <property type="match status" value="1"/>
</dbReference>
<proteinExistence type="predicted"/>
<dbReference type="Proteomes" id="UP000029095">
    <property type="component" value="Unassembled WGS sequence"/>
</dbReference>
<dbReference type="AlphaFoldDB" id="A0A086MVE6"/>
<dbReference type="PIRSF" id="PIRSF020623">
    <property type="entry name" value="PaaX"/>
    <property type="match status" value="1"/>
</dbReference>
<dbReference type="InterPro" id="IPR013225">
    <property type="entry name" value="PaaX_C"/>
</dbReference>
<dbReference type="GO" id="GO:0006351">
    <property type="term" value="P:DNA-templated transcription"/>
    <property type="evidence" value="ECO:0007669"/>
    <property type="project" value="InterPro"/>
</dbReference>